<feature type="domain" description="RNA-binding S4" evidence="9">
    <location>
        <begin position="93"/>
        <end position="157"/>
    </location>
</feature>
<dbReference type="FunFam" id="3.10.290.10:FF:000001">
    <property type="entry name" value="30S ribosomal protein S4"/>
    <property type="match status" value="1"/>
</dbReference>
<dbReference type="CDD" id="cd00165">
    <property type="entry name" value="S4"/>
    <property type="match status" value="1"/>
</dbReference>
<keyword evidence="4 7" id="KW-0689">Ribosomal protein</keyword>
<keyword evidence="5 7" id="KW-0687">Ribonucleoprotein</keyword>
<feature type="domain" description="Small ribosomal subunit protein uS4 N-terminal" evidence="10">
    <location>
        <begin position="3"/>
        <end position="92"/>
    </location>
</feature>
<dbReference type="InterPro" id="IPR005709">
    <property type="entry name" value="Ribosomal_uS4_bac-type"/>
</dbReference>
<evidence type="ECO:0000256" key="5">
    <source>
        <dbReference type="ARBA" id="ARBA00023274"/>
    </source>
</evidence>
<dbReference type="PANTHER" id="PTHR11831:SF4">
    <property type="entry name" value="SMALL RIBOSOMAL SUBUNIT PROTEIN US4M"/>
    <property type="match status" value="1"/>
</dbReference>
<dbReference type="GO" id="GO:0042274">
    <property type="term" value="P:ribosomal small subunit biogenesis"/>
    <property type="evidence" value="ECO:0007669"/>
    <property type="project" value="TreeGrafter"/>
</dbReference>
<dbReference type="InterPro" id="IPR022801">
    <property type="entry name" value="Ribosomal_uS4"/>
</dbReference>
<evidence type="ECO:0000256" key="6">
    <source>
        <dbReference type="ARBA" id="ARBA00035254"/>
    </source>
</evidence>
<keyword evidence="3 7" id="KW-0694">RNA-binding</keyword>
<dbReference type="AlphaFoldDB" id="A0AAE9XFE8"/>
<evidence type="ECO:0000256" key="4">
    <source>
        <dbReference type="ARBA" id="ARBA00022980"/>
    </source>
</evidence>
<comment type="subunit">
    <text evidence="7">Part of the 30S ribosomal subunit. Contacts protein S5. The interaction surface between S4 and S5 is involved in control of translational fidelity.</text>
</comment>
<comment type="similarity">
    <text evidence="1 7">Belongs to the universal ribosomal protein uS4 family.</text>
</comment>
<dbReference type="GO" id="GO:0006412">
    <property type="term" value="P:translation"/>
    <property type="evidence" value="ECO:0007669"/>
    <property type="project" value="UniProtKB-UniRule"/>
</dbReference>
<accession>A0AAE9XFE8</accession>
<dbReference type="SMART" id="SM01390">
    <property type="entry name" value="Ribosomal_S4"/>
    <property type="match status" value="1"/>
</dbReference>
<proteinExistence type="inferred from homology"/>
<dbReference type="Proteomes" id="UP001179600">
    <property type="component" value="Chromosome"/>
</dbReference>
<dbReference type="Pfam" id="PF01479">
    <property type="entry name" value="S4"/>
    <property type="match status" value="1"/>
</dbReference>
<dbReference type="NCBIfam" id="NF003717">
    <property type="entry name" value="PRK05327.1"/>
    <property type="match status" value="1"/>
</dbReference>
<organism evidence="11 12">
    <name type="scientific">Vagococcus lutrae</name>
    <dbReference type="NCBI Taxonomy" id="81947"/>
    <lineage>
        <taxon>Bacteria</taxon>
        <taxon>Bacillati</taxon>
        <taxon>Bacillota</taxon>
        <taxon>Bacilli</taxon>
        <taxon>Lactobacillales</taxon>
        <taxon>Enterococcaceae</taxon>
        <taxon>Vagococcus</taxon>
    </lineage>
</organism>
<dbReference type="PROSITE" id="PS50889">
    <property type="entry name" value="S4"/>
    <property type="match status" value="1"/>
</dbReference>
<dbReference type="RefSeq" id="WP_023606663.1">
    <property type="nucleotide sequence ID" value="NZ_BKBT01000003.1"/>
</dbReference>
<feature type="region of interest" description="Disordered" evidence="8">
    <location>
        <begin position="25"/>
        <end position="48"/>
    </location>
</feature>
<dbReference type="GO" id="GO:0019843">
    <property type="term" value="F:rRNA binding"/>
    <property type="evidence" value="ECO:0007669"/>
    <property type="project" value="UniProtKB-UniRule"/>
</dbReference>
<evidence type="ECO:0000256" key="1">
    <source>
        <dbReference type="ARBA" id="ARBA00007465"/>
    </source>
</evidence>
<dbReference type="InterPro" id="IPR002942">
    <property type="entry name" value="S4_RNA-bd"/>
</dbReference>
<evidence type="ECO:0000259" key="10">
    <source>
        <dbReference type="SMART" id="SM01390"/>
    </source>
</evidence>
<evidence type="ECO:0000256" key="8">
    <source>
        <dbReference type="SAM" id="MobiDB-lite"/>
    </source>
</evidence>
<dbReference type="PANTHER" id="PTHR11831">
    <property type="entry name" value="30S 40S RIBOSOMAL PROTEIN"/>
    <property type="match status" value="1"/>
</dbReference>
<dbReference type="GeneID" id="72385146"/>
<comment type="function">
    <text evidence="7">One of the primary rRNA binding proteins, it binds directly to 16S rRNA where it nucleates assembly of the body of the 30S subunit.</text>
</comment>
<reference evidence="11" key="1">
    <citation type="submission" date="2023-01" db="EMBL/GenBank/DDBJ databases">
        <title>Oxazolidinone resistance genes in florfenicol resistant enterococci from beef cattle and veal calves at slaughter.</title>
        <authorList>
            <person name="Biggel M."/>
        </authorList>
    </citation>
    <scope>NUCLEOTIDE SEQUENCE</scope>
    <source>
        <strain evidence="11">K204-1</strain>
    </source>
</reference>
<dbReference type="NCBIfam" id="TIGR01017">
    <property type="entry name" value="rpsD_bact"/>
    <property type="match status" value="1"/>
</dbReference>
<evidence type="ECO:0000256" key="3">
    <source>
        <dbReference type="ARBA" id="ARBA00022884"/>
    </source>
</evidence>
<sequence>MSRYTGPSWKLSRRLGISLSGTGKEIARRPYAPGQHGPNSRGKKSEYGMQMTEKQKLRHMYGMNERQFVNTFIKAGKIREGKHGVNFMILLEQRLDNVVYQLGLATTRRQARQLVNHGHILVDGKRVDIPSYQVAVGQVISVREKSKDLVIIKEALEAAVGRPAYVSFDEEKLEGSLTRLPDREELSQEVDESYIVEFYNKKL</sequence>
<keyword evidence="2 7" id="KW-0699">rRNA-binding</keyword>
<dbReference type="Gene3D" id="3.10.290.10">
    <property type="entry name" value="RNA-binding S4 domain"/>
    <property type="match status" value="1"/>
</dbReference>
<dbReference type="Pfam" id="PF00163">
    <property type="entry name" value="Ribosomal_S4"/>
    <property type="match status" value="1"/>
</dbReference>
<evidence type="ECO:0000313" key="11">
    <source>
        <dbReference type="EMBL" id="WCG23304.1"/>
    </source>
</evidence>
<dbReference type="Gene3D" id="1.10.1050.10">
    <property type="entry name" value="Ribosomal Protein S4 Delta 41, Chain A, domain 1"/>
    <property type="match status" value="1"/>
</dbReference>
<evidence type="ECO:0000313" key="12">
    <source>
        <dbReference type="Proteomes" id="UP001179600"/>
    </source>
</evidence>
<dbReference type="EMBL" id="CP116507">
    <property type="protein sequence ID" value="WCG23304.1"/>
    <property type="molecule type" value="Genomic_DNA"/>
</dbReference>
<dbReference type="SUPFAM" id="SSF55174">
    <property type="entry name" value="Alpha-L RNA-binding motif"/>
    <property type="match status" value="1"/>
</dbReference>
<dbReference type="SMART" id="SM00363">
    <property type="entry name" value="S4"/>
    <property type="match status" value="1"/>
</dbReference>
<gene>
    <name evidence="7 11" type="primary">rpsD</name>
    <name evidence="11" type="ORF">PML95_03430</name>
</gene>
<name>A0AAE9XFE8_9ENTE</name>
<dbReference type="InterPro" id="IPR001912">
    <property type="entry name" value="Ribosomal_uS4_N"/>
</dbReference>
<dbReference type="HAMAP" id="MF_01306_B">
    <property type="entry name" value="Ribosomal_uS4_B"/>
    <property type="match status" value="1"/>
</dbReference>
<dbReference type="InterPro" id="IPR036986">
    <property type="entry name" value="S4_RNA-bd_sf"/>
</dbReference>
<dbReference type="GO" id="GO:0003735">
    <property type="term" value="F:structural constituent of ribosome"/>
    <property type="evidence" value="ECO:0007669"/>
    <property type="project" value="InterPro"/>
</dbReference>
<comment type="function">
    <text evidence="7">With S5 and S12 plays an important role in translational accuracy.</text>
</comment>
<protein>
    <recommendedName>
        <fullName evidence="6 7">Small ribosomal subunit protein uS4</fullName>
    </recommendedName>
</protein>
<dbReference type="GO" id="GO:0015935">
    <property type="term" value="C:small ribosomal subunit"/>
    <property type="evidence" value="ECO:0007669"/>
    <property type="project" value="InterPro"/>
</dbReference>
<evidence type="ECO:0000256" key="2">
    <source>
        <dbReference type="ARBA" id="ARBA00022730"/>
    </source>
</evidence>
<evidence type="ECO:0000256" key="7">
    <source>
        <dbReference type="HAMAP-Rule" id="MF_01306"/>
    </source>
</evidence>
<evidence type="ECO:0000259" key="9">
    <source>
        <dbReference type="SMART" id="SM00363"/>
    </source>
</evidence>